<name>A0A7I8BSP3_9BURK</name>
<organism evidence="1 2">
    <name type="scientific">Paraburkholderia largidicola</name>
    <dbReference type="NCBI Taxonomy" id="3014751"/>
    <lineage>
        <taxon>Bacteria</taxon>
        <taxon>Pseudomonadati</taxon>
        <taxon>Pseudomonadota</taxon>
        <taxon>Betaproteobacteria</taxon>
        <taxon>Burkholderiales</taxon>
        <taxon>Burkholderiaceae</taxon>
        <taxon>Paraburkholderia</taxon>
    </lineage>
</organism>
<accession>A0A7I8BSP3</accession>
<dbReference type="KEGG" id="plad:PPGU16_48830"/>
<dbReference type="RefSeq" id="WP_180723034.1">
    <property type="nucleotide sequence ID" value="NZ_AP023175.1"/>
</dbReference>
<reference evidence="1 2" key="1">
    <citation type="journal article" date="2020" name="Genes (Basel)">
        <title>Genomic Comparison of Insect Gut Symbionts from Divergent Burkholderia Subclades.</title>
        <authorList>
            <person name="Takeshita K."/>
            <person name="Kikuchi Y."/>
        </authorList>
    </citation>
    <scope>NUCLEOTIDE SEQUENCE [LARGE SCALE GENOMIC DNA]</scope>
    <source>
        <strain evidence="1 2">PGU16</strain>
    </source>
</reference>
<proteinExistence type="predicted"/>
<protein>
    <submittedName>
        <fullName evidence="1">Uncharacterized protein</fullName>
    </submittedName>
</protein>
<dbReference type="EMBL" id="AP023175">
    <property type="protein sequence ID" value="BCF91816.1"/>
    <property type="molecule type" value="Genomic_DNA"/>
</dbReference>
<dbReference type="Proteomes" id="UP000510888">
    <property type="component" value="Chromosome 2"/>
</dbReference>
<dbReference type="AlphaFoldDB" id="A0A7I8BSP3"/>
<keyword evidence="2" id="KW-1185">Reference proteome</keyword>
<gene>
    <name evidence="1" type="ORF">PPGU16_48830</name>
</gene>
<evidence type="ECO:0000313" key="2">
    <source>
        <dbReference type="Proteomes" id="UP000510888"/>
    </source>
</evidence>
<sequence length="374" mass="39780">MRHTVIGLFATYAQAESARNMLVQTGFASTDIDLQANPETPADAAAEESPGVIANIERFLSSLFSTSGPTAPEAERYTDAVRRGAVLVAVNAASESHAELARNSLSKLGAMEVSERAPDAGMTAAGMHAAGTPAAGTPATEVRREHSVLDELGIGKPAATPAAAQPSSDALLAEEEARNRARMDALHGVPPVDEPSAQALAAASVPGAGAVMRPDVPPPEPLTARPVEPVPDYGVPTSASRPVAPAADTPAAAAIASAGIAGSGAVMTPDTAAPVRAMPQQVPDEFLEYEEDFRTHYDEEYAHEGLRYDEYVPAYHYGATMAREIRYQDKSWDEVEPEVRDDWEREKAVGSWERFKSAVQHGWDRVTGHPHHHR</sequence>
<evidence type="ECO:0000313" key="1">
    <source>
        <dbReference type="EMBL" id="BCF91816.1"/>
    </source>
</evidence>